<evidence type="ECO:0000313" key="1">
    <source>
        <dbReference type="EMBL" id="MEA5442574.1"/>
    </source>
</evidence>
<evidence type="ECO:0000313" key="2">
    <source>
        <dbReference type="Proteomes" id="UP001302329"/>
    </source>
</evidence>
<name>A0ABU5SVN5_9CYAN</name>
<gene>
    <name evidence="1" type="ORF">VB739_08420</name>
</gene>
<organism evidence="1 2">
    <name type="scientific">Cyanobium gracile UHCC 0281</name>
    <dbReference type="NCBI Taxonomy" id="3110309"/>
    <lineage>
        <taxon>Bacteria</taxon>
        <taxon>Bacillati</taxon>
        <taxon>Cyanobacteriota</taxon>
        <taxon>Cyanophyceae</taxon>
        <taxon>Synechococcales</taxon>
        <taxon>Prochlorococcaceae</taxon>
        <taxon>Cyanobium</taxon>
    </lineage>
</organism>
<proteinExistence type="predicted"/>
<dbReference type="Proteomes" id="UP001302329">
    <property type="component" value="Unassembled WGS sequence"/>
</dbReference>
<reference evidence="1 2" key="1">
    <citation type="submission" date="2023-12" db="EMBL/GenBank/DDBJ databases">
        <title>Baltic Sea Cyanobacteria.</title>
        <authorList>
            <person name="Delbaje E."/>
            <person name="Fewer D.P."/>
            <person name="Shishido T.K."/>
        </authorList>
    </citation>
    <scope>NUCLEOTIDE SEQUENCE [LARGE SCALE GENOMIC DNA]</scope>
    <source>
        <strain evidence="1 2">UHCC 0281</strain>
    </source>
</reference>
<comment type="caution">
    <text evidence="1">The sequence shown here is derived from an EMBL/GenBank/DDBJ whole genome shotgun (WGS) entry which is preliminary data.</text>
</comment>
<keyword evidence="2" id="KW-1185">Reference proteome</keyword>
<sequence>MAPSCPLNAPLPPVRSPQRLGILLATMVMAGAGVAPALAVPPSPAQLQALETALNSSSDTALAGLLQAGPGLDPALLESRRRLLRQQFPDARWQLRSGAQLRDGQPTVTLRVDGTRRQGGTTYRLEAEQQLALQSDGTRINGQTVLRERSLLRSGDKPLPVSLLIPDAVLTGQRYDVDVIFDDPLDGALAAGGIAAITPQQQATMASPSMELGALGGGGLFKIVQAPLSPGSQTWAVLLVHPDGIVSATKRVRVVADRQSLEP</sequence>
<dbReference type="RefSeq" id="WP_323356642.1">
    <property type="nucleotide sequence ID" value="NZ_JAYGHY010000021.1"/>
</dbReference>
<accession>A0ABU5SVN5</accession>
<dbReference type="EMBL" id="JAYGHY010000021">
    <property type="protein sequence ID" value="MEA5442574.1"/>
    <property type="molecule type" value="Genomic_DNA"/>
</dbReference>
<protein>
    <submittedName>
        <fullName evidence="1">Uncharacterized protein</fullName>
    </submittedName>
</protein>